<keyword evidence="2" id="KW-1185">Reference proteome</keyword>
<name>A0A0M2SR54_9BACI</name>
<protein>
    <recommendedName>
        <fullName evidence="3">DUF2508 family protein</fullName>
    </recommendedName>
</protein>
<comment type="caution">
    <text evidence="1">The sequence shown here is derived from an EMBL/GenBank/DDBJ whole genome shotgun (WGS) entry which is preliminary data.</text>
</comment>
<reference evidence="1 2" key="1">
    <citation type="submission" date="2015-04" db="EMBL/GenBank/DDBJ databases">
        <title>Taxonomic description and genome sequence of Bacillus campisalis sp. nov., a novel member of the genus Bacillus isolated from solar saltern.</title>
        <authorList>
            <person name="Mathan Kumar R."/>
            <person name="Kaur G."/>
            <person name="Kumar A."/>
            <person name="Singh N.K."/>
            <person name="Kaur N."/>
            <person name="Kumar N."/>
            <person name="Mayilraj S."/>
        </authorList>
    </citation>
    <scope>NUCLEOTIDE SEQUENCE [LARGE SCALE GENOMIC DNA]</scope>
    <source>
        <strain evidence="1 2">SA2-6</strain>
    </source>
</reference>
<dbReference type="EMBL" id="LAYY01000039">
    <property type="protein sequence ID" value="KKK36156.1"/>
    <property type="molecule type" value="Genomic_DNA"/>
</dbReference>
<dbReference type="Pfam" id="PF10704">
    <property type="entry name" value="DUF2508"/>
    <property type="match status" value="1"/>
</dbReference>
<evidence type="ECO:0000313" key="2">
    <source>
        <dbReference type="Proteomes" id="UP000034166"/>
    </source>
</evidence>
<accession>A0A0M2SR54</accession>
<dbReference type="PATRIC" id="fig|1408103.3.peg.4586"/>
<sequence length="73" mass="8973">MLFRRKGRLKREFNDKLMQQMDQVKTEWTNKKKLVERSFDPSREFIAEAKLAEAKYFFLFREAKERKISIKGR</sequence>
<gene>
    <name evidence="1" type="ORF">WQ57_20830</name>
</gene>
<dbReference type="OrthoDB" id="2166610at2"/>
<evidence type="ECO:0000313" key="1">
    <source>
        <dbReference type="EMBL" id="KKK36156.1"/>
    </source>
</evidence>
<proteinExistence type="predicted"/>
<evidence type="ECO:0008006" key="3">
    <source>
        <dbReference type="Google" id="ProtNLM"/>
    </source>
</evidence>
<dbReference type="InterPro" id="IPR019644">
    <property type="entry name" value="DUF2508"/>
</dbReference>
<organism evidence="1 2">
    <name type="scientific">Mesobacillus campisalis</name>
    <dbReference type="NCBI Taxonomy" id="1408103"/>
    <lineage>
        <taxon>Bacteria</taxon>
        <taxon>Bacillati</taxon>
        <taxon>Bacillota</taxon>
        <taxon>Bacilli</taxon>
        <taxon>Bacillales</taxon>
        <taxon>Bacillaceae</taxon>
        <taxon>Mesobacillus</taxon>
    </lineage>
</organism>
<dbReference type="RefSeq" id="WP_046525680.1">
    <property type="nucleotide sequence ID" value="NZ_LAYY01000039.1"/>
</dbReference>
<dbReference type="AlphaFoldDB" id="A0A0M2SR54"/>
<dbReference type="Proteomes" id="UP000034166">
    <property type="component" value="Unassembled WGS sequence"/>
</dbReference>